<keyword evidence="4" id="KW-1185">Reference proteome</keyword>
<evidence type="ECO:0000313" key="3">
    <source>
        <dbReference type="EMBL" id="QRN54764.1"/>
    </source>
</evidence>
<feature type="domain" description="YCII-related" evidence="2">
    <location>
        <begin position="6"/>
        <end position="100"/>
    </location>
</feature>
<protein>
    <recommendedName>
        <fullName evidence="2">YCII-related domain-containing protein</fullName>
    </recommendedName>
</protein>
<evidence type="ECO:0000259" key="2">
    <source>
        <dbReference type="Pfam" id="PF03795"/>
    </source>
</evidence>
<dbReference type="InterPro" id="IPR005545">
    <property type="entry name" value="YCII"/>
</dbReference>
<dbReference type="PANTHER" id="PTHR35174">
    <property type="entry name" value="BLL7171 PROTEIN-RELATED"/>
    <property type="match status" value="1"/>
</dbReference>
<comment type="similarity">
    <text evidence="1">Belongs to the YciI family.</text>
</comment>
<name>A0ABX7GWW6_9GAMM</name>
<reference evidence="3 4" key="1">
    <citation type="submission" date="2020-10" db="EMBL/GenBank/DDBJ databases">
        <title>Phylogeny of dyella-like bacteria.</title>
        <authorList>
            <person name="Fu J."/>
        </authorList>
    </citation>
    <scope>NUCLEOTIDE SEQUENCE [LARGE SCALE GENOMIC DNA]</scope>
    <source>
        <strain evidence="3 4">DHOB09</strain>
    </source>
</reference>
<sequence length="119" mass="13152">MNKYLLAVYQPNTDGDVPPREVLDKIMQDVRDIREDMKAAGVWVYSGGLDSPSTATVLQRRDRDVLTTDGPFVETKEHIGGLSIIQVPDRDAALAWARKLVQATGLPIEVRSFLEQSAG</sequence>
<evidence type="ECO:0000313" key="4">
    <source>
        <dbReference type="Proteomes" id="UP000663181"/>
    </source>
</evidence>
<dbReference type="Pfam" id="PF03795">
    <property type="entry name" value="YCII"/>
    <property type="match status" value="1"/>
</dbReference>
<dbReference type="SUPFAM" id="SSF54909">
    <property type="entry name" value="Dimeric alpha+beta barrel"/>
    <property type="match status" value="1"/>
</dbReference>
<organism evidence="3 4">
    <name type="scientific">Dyella caseinilytica</name>
    <dbReference type="NCBI Taxonomy" id="1849581"/>
    <lineage>
        <taxon>Bacteria</taxon>
        <taxon>Pseudomonadati</taxon>
        <taxon>Pseudomonadota</taxon>
        <taxon>Gammaproteobacteria</taxon>
        <taxon>Lysobacterales</taxon>
        <taxon>Rhodanobacteraceae</taxon>
        <taxon>Dyella</taxon>
    </lineage>
</organism>
<dbReference type="PANTHER" id="PTHR35174:SF3">
    <property type="entry name" value="BLL7171 PROTEIN"/>
    <property type="match status" value="1"/>
</dbReference>
<dbReference type="Gene3D" id="3.30.70.1060">
    <property type="entry name" value="Dimeric alpha+beta barrel"/>
    <property type="match status" value="1"/>
</dbReference>
<proteinExistence type="inferred from homology"/>
<dbReference type="RefSeq" id="WP_188798053.1">
    <property type="nucleotide sequence ID" value="NZ_BMIZ01000001.1"/>
</dbReference>
<dbReference type="InterPro" id="IPR011008">
    <property type="entry name" value="Dimeric_a/b-barrel"/>
</dbReference>
<dbReference type="Proteomes" id="UP000663181">
    <property type="component" value="Chromosome"/>
</dbReference>
<evidence type="ECO:0000256" key="1">
    <source>
        <dbReference type="ARBA" id="ARBA00007689"/>
    </source>
</evidence>
<gene>
    <name evidence="3" type="ORF">ISN74_05255</name>
</gene>
<accession>A0ABX7GWW6</accession>
<dbReference type="EMBL" id="CP064030">
    <property type="protein sequence ID" value="QRN54764.1"/>
    <property type="molecule type" value="Genomic_DNA"/>
</dbReference>